<evidence type="ECO:0000256" key="9">
    <source>
        <dbReference type="ARBA" id="ARBA00022833"/>
    </source>
</evidence>
<feature type="compositionally biased region" description="Low complexity" evidence="17">
    <location>
        <begin position="1"/>
        <end position="13"/>
    </location>
</feature>
<dbReference type="HAMAP" id="MF_01458">
    <property type="entry name" value="FtsH"/>
    <property type="match status" value="1"/>
</dbReference>
<evidence type="ECO:0000256" key="10">
    <source>
        <dbReference type="ARBA" id="ARBA00022840"/>
    </source>
</evidence>
<evidence type="ECO:0000256" key="5">
    <source>
        <dbReference type="ARBA" id="ARBA00022692"/>
    </source>
</evidence>
<evidence type="ECO:0000256" key="2">
    <source>
        <dbReference type="ARBA" id="ARBA00010044"/>
    </source>
</evidence>
<feature type="binding site" evidence="15">
    <location>
        <position position="450"/>
    </location>
    <ligand>
        <name>Zn(2+)</name>
        <dbReference type="ChEBI" id="CHEBI:29105"/>
        <note>catalytic</note>
    </ligand>
</feature>
<keyword evidence="10 15" id="KW-0067">ATP-binding</keyword>
<dbReference type="InterPro" id="IPR011546">
    <property type="entry name" value="Pept_M41_FtsH_extracell"/>
</dbReference>
<dbReference type="InterPro" id="IPR005936">
    <property type="entry name" value="FtsH"/>
</dbReference>
<dbReference type="Gene3D" id="1.10.8.60">
    <property type="match status" value="1"/>
</dbReference>
<dbReference type="GO" id="GO:0005886">
    <property type="term" value="C:plasma membrane"/>
    <property type="evidence" value="ECO:0007669"/>
    <property type="project" value="UniProtKB-SubCell"/>
</dbReference>
<evidence type="ECO:0000256" key="15">
    <source>
        <dbReference type="HAMAP-Rule" id="MF_01458"/>
    </source>
</evidence>
<dbReference type="PROSITE" id="PS00674">
    <property type="entry name" value="AAA"/>
    <property type="match status" value="1"/>
</dbReference>
<evidence type="ECO:0000256" key="12">
    <source>
        <dbReference type="ARBA" id="ARBA00023049"/>
    </source>
</evidence>
<protein>
    <recommendedName>
        <fullName evidence="15">ATP-dependent zinc metalloprotease FtsH</fullName>
        <ecNumber evidence="15">3.4.24.-</ecNumber>
    </recommendedName>
</protein>
<dbReference type="EMBL" id="PSRQ01000057">
    <property type="protein sequence ID" value="PWU22753.1"/>
    <property type="molecule type" value="Genomic_DNA"/>
</dbReference>
<dbReference type="FunFam" id="1.10.8.60:FF:000001">
    <property type="entry name" value="ATP-dependent zinc metalloprotease FtsH"/>
    <property type="match status" value="1"/>
</dbReference>
<evidence type="ECO:0000313" key="20">
    <source>
        <dbReference type="Proteomes" id="UP000246104"/>
    </source>
</evidence>
<dbReference type="GO" id="GO:0004176">
    <property type="term" value="F:ATP-dependent peptidase activity"/>
    <property type="evidence" value="ECO:0007669"/>
    <property type="project" value="InterPro"/>
</dbReference>
<dbReference type="EC" id="3.4.24.-" evidence="15"/>
<dbReference type="InterPro" id="IPR003593">
    <property type="entry name" value="AAA+_ATPase"/>
</dbReference>
<dbReference type="PANTHER" id="PTHR23076">
    <property type="entry name" value="METALLOPROTEASE M41 FTSH"/>
    <property type="match status" value="1"/>
</dbReference>
<feature type="transmembrane region" description="Helical" evidence="15">
    <location>
        <begin position="132"/>
        <end position="154"/>
    </location>
</feature>
<dbReference type="SMART" id="SM00382">
    <property type="entry name" value="AAA"/>
    <property type="match status" value="1"/>
</dbReference>
<evidence type="ECO:0000256" key="13">
    <source>
        <dbReference type="ARBA" id="ARBA00023136"/>
    </source>
</evidence>
<keyword evidence="13 15" id="KW-0472">Membrane</keyword>
<dbReference type="InterPro" id="IPR037219">
    <property type="entry name" value="Peptidase_M41-like"/>
</dbReference>
<comment type="similarity">
    <text evidence="16">Belongs to the AAA ATPase family.</text>
</comment>
<dbReference type="FunFam" id="3.40.50.300:FF:000001">
    <property type="entry name" value="ATP-dependent zinc metalloprotease FtsH"/>
    <property type="match status" value="1"/>
</dbReference>
<dbReference type="GO" id="GO:0005524">
    <property type="term" value="F:ATP binding"/>
    <property type="evidence" value="ECO:0007669"/>
    <property type="project" value="UniProtKB-UniRule"/>
</dbReference>
<comment type="caution">
    <text evidence="19">The sequence shown here is derived from an EMBL/GenBank/DDBJ whole genome shotgun (WGS) entry which is preliminary data.</text>
</comment>
<dbReference type="Pfam" id="PF06480">
    <property type="entry name" value="FtsH_ext"/>
    <property type="match status" value="1"/>
</dbReference>
<keyword evidence="12 15" id="KW-0482">Metalloprotease</keyword>
<evidence type="ECO:0000256" key="14">
    <source>
        <dbReference type="ARBA" id="ARBA00061570"/>
    </source>
</evidence>
<keyword evidence="8 15" id="KW-0378">Hydrolase</keyword>
<dbReference type="GO" id="GO:0030163">
    <property type="term" value="P:protein catabolic process"/>
    <property type="evidence" value="ECO:0007669"/>
    <property type="project" value="UniProtKB-UniRule"/>
</dbReference>
<dbReference type="CDD" id="cd19501">
    <property type="entry name" value="RecA-like_FtsH"/>
    <property type="match status" value="1"/>
</dbReference>
<dbReference type="InterPro" id="IPR000642">
    <property type="entry name" value="Peptidase_M41"/>
</dbReference>
<name>A0A317JNM0_9BACT</name>
<dbReference type="Proteomes" id="UP000246104">
    <property type="component" value="Unassembled WGS sequence"/>
</dbReference>
<evidence type="ECO:0000256" key="11">
    <source>
        <dbReference type="ARBA" id="ARBA00022989"/>
    </source>
</evidence>
<dbReference type="Pfam" id="PF01434">
    <property type="entry name" value="Peptidase_M41"/>
    <property type="match status" value="1"/>
</dbReference>
<keyword evidence="3 15" id="KW-1003">Cell membrane</keyword>
<keyword evidence="6 15" id="KW-0479">Metal-binding</keyword>
<evidence type="ECO:0000259" key="18">
    <source>
        <dbReference type="SMART" id="SM00382"/>
    </source>
</evidence>
<comment type="cofactor">
    <cofactor evidence="15">
        <name>Zn(2+)</name>
        <dbReference type="ChEBI" id="CHEBI:29105"/>
    </cofactor>
    <text evidence="15">Binds 1 zinc ion per subunit.</text>
</comment>
<gene>
    <name evidence="15" type="primary">ftsH</name>
    <name evidence="19" type="ORF">C5B42_05170</name>
</gene>
<dbReference type="FunFam" id="1.20.58.760:FF:000001">
    <property type="entry name" value="ATP-dependent zinc metalloprotease FtsH"/>
    <property type="match status" value="1"/>
</dbReference>
<comment type="function">
    <text evidence="15">Acts as a processive, ATP-dependent zinc metallopeptidase for both cytoplasmic and membrane proteins. Plays a role in the quality control of integral membrane proteins.</text>
</comment>
<comment type="caution">
    <text evidence="15">Lacks conserved residue(s) required for the propagation of feature annotation.</text>
</comment>
<keyword evidence="9 15" id="KW-0862">Zinc</keyword>
<dbReference type="Pfam" id="PF17862">
    <property type="entry name" value="AAA_lid_3"/>
    <property type="match status" value="1"/>
</dbReference>
<evidence type="ECO:0000256" key="1">
    <source>
        <dbReference type="ARBA" id="ARBA00004370"/>
    </source>
</evidence>
<dbReference type="GO" id="GO:0016887">
    <property type="term" value="F:ATP hydrolysis activity"/>
    <property type="evidence" value="ECO:0007669"/>
    <property type="project" value="UniProtKB-UniRule"/>
</dbReference>
<feature type="region of interest" description="Disordered" evidence="17">
    <location>
        <begin position="1"/>
        <end position="22"/>
    </location>
</feature>
<dbReference type="InterPro" id="IPR041569">
    <property type="entry name" value="AAA_lid_3"/>
</dbReference>
<dbReference type="InterPro" id="IPR003960">
    <property type="entry name" value="ATPase_AAA_CS"/>
</dbReference>
<keyword evidence="19" id="KW-0131">Cell cycle</keyword>
<dbReference type="Pfam" id="PF00004">
    <property type="entry name" value="AAA"/>
    <property type="match status" value="1"/>
</dbReference>
<proteinExistence type="inferred from homology"/>
<feature type="domain" description="AAA+ ATPase" evidence="18">
    <location>
        <begin position="217"/>
        <end position="356"/>
    </location>
</feature>
<dbReference type="GO" id="GO:0051301">
    <property type="term" value="P:cell division"/>
    <property type="evidence" value="ECO:0007669"/>
    <property type="project" value="UniProtKB-KW"/>
</dbReference>
<comment type="subunit">
    <text evidence="15">Homohexamer.</text>
</comment>
<dbReference type="AlphaFoldDB" id="A0A317JNM0"/>
<feature type="transmembrane region" description="Helical" evidence="15">
    <location>
        <begin position="36"/>
        <end position="54"/>
    </location>
</feature>
<comment type="similarity">
    <text evidence="2 15">In the C-terminal section; belongs to the peptidase M41 family.</text>
</comment>
<keyword evidence="7 15" id="KW-0547">Nucleotide-binding</keyword>
<dbReference type="GO" id="GO:0008270">
    <property type="term" value="F:zinc ion binding"/>
    <property type="evidence" value="ECO:0007669"/>
    <property type="project" value="UniProtKB-UniRule"/>
</dbReference>
<evidence type="ECO:0000256" key="17">
    <source>
        <dbReference type="SAM" id="MobiDB-lite"/>
    </source>
</evidence>
<feature type="binding site" evidence="15">
    <location>
        <position position="446"/>
    </location>
    <ligand>
        <name>Zn(2+)</name>
        <dbReference type="ChEBI" id="CHEBI:29105"/>
        <note>catalytic</note>
    </ligand>
</feature>
<reference evidence="19 20" key="1">
    <citation type="submission" date="2018-02" db="EMBL/GenBank/DDBJ databases">
        <title>Genomic Reconstructions from Amazon Rainforest and Pasture Soil Reveal Novel Insights into the Physiology of Candidate Phyla in Tropical Sites.</title>
        <authorList>
            <person name="Kroeger M.E."/>
            <person name="Delmont T."/>
            <person name="Eren A.M."/>
            <person name="Guo J."/>
            <person name="Meyer K.M."/>
            <person name="Khan K."/>
            <person name="Rodrigues J.L.M."/>
            <person name="Bohannan B.J.M."/>
            <person name="Tringe S."/>
            <person name="Borges C.D."/>
            <person name="Tiedje J."/>
            <person name="Tsai S.M."/>
            <person name="Nusslein K."/>
        </authorList>
    </citation>
    <scope>NUCLEOTIDE SEQUENCE [LARGE SCALE GENOMIC DNA]</scope>
    <source>
        <strain evidence="19">Amazon FNV 2010 28 9</strain>
    </source>
</reference>
<dbReference type="GO" id="GO:0004222">
    <property type="term" value="F:metalloendopeptidase activity"/>
    <property type="evidence" value="ECO:0007669"/>
    <property type="project" value="InterPro"/>
</dbReference>
<dbReference type="PANTHER" id="PTHR23076:SF97">
    <property type="entry name" value="ATP-DEPENDENT ZINC METALLOPROTEASE YME1L1"/>
    <property type="match status" value="1"/>
</dbReference>
<evidence type="ECO:0000256" key="4">
    <source>
        <dbReference type="ARBA" id="ARBA00022670"/>
    </source>
</evidence>
<feature type="binding site" evidence="15">
    <location>
        <position position="522"/>
    </location>
    <ligand>
        <name>Zn(2+)</name>
        <dbReference type="ChEBI" id="CHEBI:29105"/>
        <note>catalytic</note>
    </ligand>
</feature>
<evidence type="ECO:0000313" key="19">
    <source>
        <dbReference type="EMBL" id="PWU22753.1"/>
    </source>
</evidence>
<keyword evidence="5 15" id="KW-0812">Transmembrane</keyword>
<dbReference type="InterPro" id="IPR003959">
    <property type="entry name" value="ATPase_AAA_core"/>
</dbReference>
<evidence type="ECO:0000256" key="8">
    <source>
        <dbReference type="ARBA" id="ARBA00022801"/>
    </source>
</evidence>
<dbReference type="Gene3D" id="3.40.50.300">
    <property type="entry name" value="P-loop containing nucleotide triphosphate hydrolases"/>
    <property type="match status" value="1"/>
</dbReference>
<dbReference type="Gene3D" id="1.20.58.760">
    <property type="entry name" value="Peptidase M41"/>
    <property type="match status" value="1"/>
</dbReference>
<evidence type="ECO:0000256" key="7">
    <source>
        <dbReference type="ARBA" id="ARBA00022741"/>
    </source>
</evidence>
<dbReference type="GO" id="GO:0006508">
    <property type="term" value="P:proteolysis"/>
    <property type="evidence" value="ECO:0007669"/>
    <property type="project" value="UniProtKB-KW"/>
</dbReference>
<dbReference type="SUPFAM" id="SSF140990">
    <property type="entry name" value="FtsH protease domain-like"/>
    <property type="match status" value="1"/>
</dbReference>
<dbReference type="NCBIfam" id="TIGR01241">
    <property type="entry name" value="FtsH_fam"/>
    <property type="match status" value="1"/>
</dbReference>
<comment type="similarity">
    <text evidence="14 15">In the central section; belongs to the AAA ATPase family.</text>
</comment>
<feature type="active site" evidence="15">
    <location>
        <position position="447"/>
    </location>
</feature>
<accession>A0A317JNM0</accession>
<keyword evidence="11 15" id="KW-1133">Transmembrane helix</keyword>
<organism evidence="19 20">
    <name type="scientific">Candidatus Cerribacteria bacterium 'Amazon FNV 2010 28 9'</name>
    <dbReference type="NCBI Taxonomy" id="2081795"/>
    <lineage>
        <taxon>Bacteria</taxon>
        <taxon>Candidatus Cerribacteria</taxon>
    </lineage>
</organism>
<evidence type="ECO:0000256" key="6">
    <source>
        <dbReference type="ARBA" id="ARBA00022723"/>
    </source>
</evidence>
<dbReference type="SUPFAM" id="SSF52540">
    <property type="entry name" value="P-loop containing nucleoside triphosphate hydrolases"/>
    <property type="match status" value="1"/>
</dbReference>
<dbReference type="InterPro" id="IPR027417">
    <property type="entry name" value="P-loop_NTPase"/>
</dbReference>
<keyword evidence="19" id="KW-0132">Cell division</keyword>
<evidence type="ECO:0000256" key="3">
    <source>
        <dbReference type="ARBA" id="ARBA00022475"/>
    </source>
</evidence>
<evidence type="ECO:0000256" key="16">
    <source>
        <dbReference type="RuleBase" id="RU003651"/>
    </source>
</evidence>
<keyword evidence="4 15" id="KW-0645">Protease</keyword>
<sequence>MYDQENTPAQNQNQKKKQAPKNRRVEIRLNFSPKKAILWFLLFLLFVPFILTLLKGNSASTISLSSVLSDAKSGKIDQIEVNGATLNVKYKDGSMKFSRKEDTQNLTDVLRQADVDLTSLDVTVKEPLAGQFLLDLLGSILPTVLMVVFFLIILRQARGAQGDMMGFGKSKAKLFSKGKQDVKFSDVGGLKEAKQELEEIVDFLKNPKKYSQVGARTPKGVLLVGPAGTGKTLLARAVAGEANVPFFSMAGSEFMEMLVGVGASRVRDLFDTAKKSAPCIIFIDEIDAIGQMRGRGSMGGHDEREQTLNQILVEMDGFQPNETVIVLAATNRADLLDPALVRPGRFDRRVTLDLPDLDERKYVLSIHAKNKPFAKDVQWDRVAKRTVGFSGADLENMLNEAAITVARENRKEITAEDIENAALKVKLGPEKKKLQSQKEREMTAYHEAGHAIVTHFLPHTDPVHRISIVSRGRALGFTMTPPEQDKYQQTKPELEEQMSVMLGGRAAEQFIFKELTGGVSSDLDRVTRIARAMVMDYGMSELAPINYGPMYDYTDYGRAMMEPYTISDKLKEKVDAEVSRFVDEAWTRALTILKKQKKHLDAVAKRLLEVESMDQDEFEKMVGPKVKAE</sequence>
<comment type="subcellular location">
    <subcellularLocation>
        <location evidence="15">Cell membrane</location>
        <topology evidence="15">Multi-pass membrane protein</topology>
        <orientation evidence="15">Cytoplasmic side</orientation>
    </subcellularLocation>
    <subcellularLocation>
        <location evidence="1">Membrane</location>
    </subcellularLocation>
</comment>